<evidence type="ECO:0000256" key="5">
    <source>
        <dbReference type="ARBA" id="ARBA00023062"/>
    </source>
</evidence>
<dbReference type="InterPro" id="IPR050485">
    <property type="entry name" value="Proline_metab_enzyme"/>
</dbReference>
<keyword evidence="11" id="KW-1185">Reference proteome</keyword>
<comment type="catalytic activity">
    <reaction evidence="6 7">
        <text>L-glutamate 5-semialdehyde + NAD(+) + H2O = L-glutamate + NADH + 2 H(+)</text>
        <dbReference type="Rhea" id="RHEA:30235"/>
        <dbReference type="ChEBI" id="CHEBI:15377"/>
        <dbReference type="ChEBI" id="CHEBI:15378"/>
        <dbReference type="ChEBI" id="CHEBI:29985"/>
        <dbReference type="ChEBI" id="CHEBI:57540"/>
        <dbReference type="ChEBI" id="CHEBI:57945"/>
        <dbReference type="ChEBI" id="CHEBI:58066"/>
        <dbReference type="EC" id="1.2.1.88"/>
    </reaction>
</comment>
<dbReference type="PROSITE" id="PS00070">
    <property type="entry name" value="ALDEHYDE_DEHYDR_CYS"/>
    <property type="match status" value="1"/>
</dbReference>
<dbReference type="InterPro" id="IPR016163">
    <property type="entry name" value="Ald_DH_C"/>
</dbReference>
<dbReference type="FunFam" id="3.40.605.10:FF:000006">
    <property type="entry name" value="1-pyrroline-5-carboxylate dehydrogenase"/>
    <property type="match status" value="1"/>
</dbReference>
<dbReference type="CDD" id="cd07123">
    <property type="entry name" value="ALDH_F4-17_P5CDH"/>
    <property type="match status" value="1"/>
</dbReference>
<evidence type="ECO:0000256" key="3">
    <source>
        <dbReference type="ARBA" id="ARBA00023002"/>
    </source>
</evidence>
<dbReference type="Gene3D" id="3.40.309.10">
    <property type="entry name" value="Aldehyde Dehydrogenase, Chain A, domain 2"/>
    <property type="match status" value="1"/>
</dbReference>
<evidence type="ECO:0000256" key="4">
    <source>
        <dbReference type="ARBA" id="ARBA00023027"/>
    </source>
</evidence>
<dbReference type="FunFam" id="3.40.309.10:FF:000005">
    <property type="entry name" value="1-pyrroline-5-carboxylate dehydrogenase 1"/>
    <property type="match status" value="1"/>
</dbReference>
<keyword evidence="5 7" id="KW-0642">Proline metabolism</keyword>
<dbReference type="Gene3D" id="3.40.605.10">
    <property type="entry name" value="Aldehyde Dehydrogenase, Chain A, domain 1"/>
    <property type="match status" value="1"/>
</dbReference>
<dbReference type="InterPro" id="IPR016161">
    <property type="entry name" value="Ald_DH/histidinol_DH"/>
</dbReference>
<dbReference type="InterPro" id="IPR005931">
    <property type="entry name" value="P5CDH/ALDH4A1"/>
</dbReference>
<protein>
    <recommendedName>
        <fullName evidence="7 8">Multifunctional fusion protein</fullName>
    </recommendedName>
    <domain>
        <recommendedName>
            <fullName evidence="8">Delta-1-pyrroline-5-carboxylate dehydrogenase</fullName>
            <shortName evidence="8">P5C dehydrogenase</shortName>
        </recommendedName>
        <alternativeName>
            <fullName evidence="7">L-glutamate gamma-semialdehyde dehydrogenase</fullName>
        </alternativeName>
    </domain>
    <domain>
        <recommendedName>
            <fullName evidence="7">L-glutamate gamma-semialdehyde dehydrogenase</fullName>
            <ecNumber evidence="7">1.2.1.88</ecNumber>
        </recommendedName>
    </domain>
</protein>
<evidence type="ECO:0000259" key="9">
    <source>
        <dbReference type="Pfam" id="PF00171"/>
    </source>
</evidence>
<dbReference type="InterPro" id="IPR016162">
    <property type="entry name" value="Ald_DH_N"/>
</dbReference>
<dbReference type="SUPFAM" id="SSF53720">
    <property type="entry name" value="ALDH-like"/>
    <property type="match status" value="1"/>
</dbReference>
<dbReference type="GO" id="GO:0010133">
    <property type="term" value="P:L-proline catabolic process to L-glutamate"/>
    <property type="evidence" value="ECO:0007669"/>
    <property type="project" value="UniProtKB-UniRule"/>
</dbReference>
<proteinExistence type="inferred from homology"/>
<accession>A0ABD0XX78</accession>
<dbReference type="EC" id="1.2.1.88" evidence="7"/>
<gene>
    <name evidence="10" type="ORF">AAG570_006155</name>
</gene>
<dbReference type="InterPro" id="IPR016160">
    <property type="entry name" value="Ald_DH_CS_CYS"/>
</dbReference>
<evidence type="ECO:0000256" key="2">
    <source>
        <dbReference type="ARBA" id="ARBA00009986"/>
    </source>
</evidence>
<reference evidence="10 11" key="1">
    <citation type="submission" date="2024-07" db="EMBL/GenBank/DDBJ databases">
        <title>Chromosome-level genome assembly of the water stick insect Ranatra chinensis (Heteroptera: Nepidae).</title>
        <authorList>
            <person name="Liu X."/>
        </authorList>
    </citation>
    <scope>NUCLEOTIDE SEQUENCE [LARGE SCALE GENOMIC DNA]</scope>
    <source>
        <strain evidence="10">Cailab_2021Rc</strain>
        <tissue evidence="10">Muscle</tissue>
    </source>
</reference>
<dbReference type="PANTHER" id="PTHR42862">
    <property type="entry name" value="DELTA-1-PYRROLINE-5-CARBOXYLATE DEHYDROGENASE 1, ISOFORM A-RELATED"/>
    <property type="match status" value="1"/>
</dbReference>
<evidence type="ECO:0000256" key="8">
    <source>
        <dbReference type="RuleBase" id="RU366030"/>
    </source>
</evidence>
<keyword evidence="3 7" id="KW-0560">Oxidoreductase</keyword>
<evidence type="ECO:0000256" key="1">
    <source>
        <dbReference type="ARBA" id="ARBA00004786"/>
    </source>
</evidence>
<sequence>MDEFTVKNETILGYMPGSRERKDLEAALKKVESTCEDVPIVIGGKEFRTEDVRYQVMPHNHKKKIAKFYYATPDLIGKAIDAAVAAQKEWDAVPLKERIAMWLRAADMMSSSQWRPVLNATTMLGQSKTMIQAEIDSAAELIDFMRFNAFFAKEASKYQPVSENPAVTLNSHRYRGLDGFVASISPFNFTAIGGNLAYAPALMGCATVWKPSDTAVLSNYTIYKIMTAAGVPPGVVNFVPADGPVFGKAITDSPHLSGINFTGSVPTFNWLWSAVGKNIGRYVNFPRLIGECGGKNYHFVHPSADVKTTVVSTIRSSFEYCGQKCSACSRMYVPKSLWQQIKCGLLDTRDELKVGDATEHDSFMSAVIDDKAFKRITGYIEHAKSSPNVELIAGGGYTDECGYFVEPTIVESKDPRDKIMTEEIFGPVLAIYVYDDADIEKVLDLVGSSTPYALTGAVFAQDREFLKYAAERLKMTAGNFYLNDKSTGSVVGQQPFGGSRMSGTNDKAGGPHYVLRWATPQSVKETFVPLTEWSYPYMAKKS</sequence>
<comment type="similarity">
    <text evidence="2 7">Belongs to the aldehyde dehydrogenase family.</text>
</comment>
<feature type="domain" description="Aldehyde dehydrogenase" evidence="9">
    <location>
        <begin position="54"/>
        <end position="521"/>
    </location>
</feature>
<organism evidence="10 11">
    <name type="scientific">Ranatra chinensis</name>
    <dbReference type="NCBI Taxonomy" id="642074"/>
    <lineage>
        <taxon>Eukaryota</taxon>
        <taxon>Metazoa</taxon>
        <taxon>Ecdysozoa</taxon>
        <taxon>Arthropoda</taxon>
        <taxon>Hexapoda</taxon>
        <taxon>Insecta</taxon>
        <taxon>Pterygota</taxon>
        <taxon>Neoptera</taxon>
        <taxon>Paraneoptera</taxon>
        <taxon>Hemiptera</taxon>
        <taxon>Heteroptera</taxon>
        <taxon>Panheteroptera</taxon>
        <taxon>Nepomorpha</taxon>
        <taxon>Nepidae</taxon>
        <taxon>Ranatrinae</taxon>
        <taxon>Ranatra</taxon>
    </lineage>
</organism>
<evidence type="ECO:0000313" key="11">
    <source>
        <dbReference type="Proteomes" id="UP001558652"/>
    </source>
</evidence>
<evidence type="ECO:0000313" key="10">
    <source>
        <dbReference type="EMBL" id="KAL1115866.1"/>
    </source>
</evidence>
<keyword evidence="4 7" id="KW-0520">NAD</keyword>
<dbReference type="PANTHER" id="PTHR42862:SF1">
    <property type="entry name" value="DELTA-1-PYRROLINE-5-CARBOXYLATE DEHYDROGENASE 2, ISOFORM A-RELATED"/>
    <property type="match status" value="1"/>
</dbReference>
<comment type="pathway">
    <text evidence="1 7">Amino-acid degradation; L-proline degradation into L-glutamate; L-glutamate from L-proline: step 2/2.</text>
</comment>
<dbReference type="Pfam" id="PF00171">
    <property type="entry name" value="Aldedh"/>
    <property type="match status" value="1"/>
</dbReference>
<name>A0ABD0XX78_9HEMI</name>
<dbReference type="EMBL" id="JBFDAA010000019">
    <property type="protein sequence ID" value="KAL1115866.1"/>
    <property type="molecule type" value="Genomic_DNA"/>
</dbReference>
<evidence type="ECO:0000256" key="6">
    <source>
        <dbReference type="ARBA" id="ARBA00048142"/>
    </source>
</evidence>
<dbReference type="GO" id="GO:0003842">
    <property type="term" value="F:L-glutamate gamma-semialdehyde dehydrogenase activity"/>
    <property type="evidence" value="ECO:0007669"/>
    <property type="project" value="UniProtKB-UniRule"/>
</dbReference>
<comment type="caution">
    <text evidence="10">The sequence shown here is derived from an EMBL/GenBank/DDBJ whole genome shotgun (WGS) entry which is preliminary data.</text>
</comment>
<dbReference type="Proteomes" id="UP001558652">
    <property type="component" value="Unassembled WGS sequence"/>
</dbReference>
<dbReference type="NCBIfam" id="TIGR01236">
    <property type="entry name" value="D1pyr5carbox1"/>
    <property type="match status" value="1"/>
</dbReference>
<dbReference type="AlphaFoldDB" id="A0ABD0XX78"/>
<evidence type="ECO:0000256" key="7">
    <source>
        <dbReference type="RuleBase" id="RU366016"/>
    </source>
</evidence>
<dbReference type="InterPro" id="IPR015590">
    <property type="entry name" value="Aldehyde_DH_dom"/>
</dbReference>